<proteinExistence type="predicted"/>
<reference evidence="2 3" key="1">
    <citation type="submission" date="2024-09" db="EMBL/GenBank/DDBJ databases">
        <authorList>
            <person name="Sun Q."/>
            <person name="Mori K."/>
        </authorList>
    </citation>
    <scope>NUCLEOTIDE SEQUENCE [LARGE SCALE GENOMIC DNA]</scope>
    <source>
        <strain evidence="2 3">KCTC 22789</strain>
    </source>
</reference>
<dbReference type="InterPro" id="IPR036365">
    <property type="entry name" value="PGBD-like_sf"/>
</dbReference>
<evidence type="ECO:0000313" key="3">
    <source>
        <dbReference type="Proteomes" id="UP001589799"/>
    </source>
</evidence>
<organism evidence="2 3">
    <name type="scientific">Paracoccus niistensis</name>
    <dbReference type="NCBI Taxonomy" id="632935"/>
    <lineage>
        <taxon>Bacteria</taxon>
        <taxon>Pseudomonadati</taxon>
        <taxon>Pseudomonadota</taxon>
        <taxon>Alphaproteobacteria</taxon>
        <taxon>Rhodobacterales</taxon>
        <taxon>Paracoccaceae</taxon>
        <taxon>Paracoccus</taxon>
    </lineage>
</organism>
<name>A0ABV6HZH4_9RHOB</name>
<dbReference type="EMBL" id="JBHLWE010000002">
    <property type="protein sequence ID" value="MFC0339342.1"/>
    <property type="molecule type" value="Genomic_DNA"/>
</dbReference>
<evidence type="ECO:0000259" key="1">
    <source>
        <dbReference type="Pfam" id="PF01471"/>
    </source>
</evidence>
<dbReference type="SUPFAM" id="SSF47090">
    <property type="entry name" value="PGBD-like"/>
    <property type="match status" value="1"/>
</dbReference>
<comment type="caution">
    <text evidence="2">The sequence shown here is derived from an EMBL/GenBank/DDBJ whole genome shotgun (WGS) entry which is preliminary data.</text>
</comment>
<dbReference type="Gene3D" id="1.10.101.10">
    <property type="entry name" value="PGBD-like superfamily/PGBD"/>
    <property type="match status" value="1"/>
</dbReference>
<gene>
    <name evidence="2" type="ORF">ACFFII_00990</name>
</gene>
<dbReference type="InterPro" id="IPR036366">
    <property type="entry name" value="PGBDSf"/>
</dbReference>
<dbReference type="Proteomes" id="UP001589799">
    <property type="component" value="Unassembled WGS sequence"/>
</dbReference>
<protein>
    <submittedName>
        <fullName evidence="2">Peptidoglycan-binding protein</fullName>
    </submittedName>
</protein>
<feature type="domain" description="Peptidoglycan binding-like" evidence="1">
    <location>
        <begin position="9"/>
        <end position="58"/>
    </location>
</feature>
<sequence length="166" mass="18696">MATEYPVRDWKPIQQRLQDLGFYAGRIDGGRGPLTDQAIVAFKRSIGFVARPFYGPQTHEALMTAPTAAAHSPYPWYREAELVLGLHERTHVSCLRSWFDQAVAWIDPREIAWCGAFVATCLRKWRPGIDLPGNPLGARQWGAFGEACPPQRGAVLTFWRGSRDGW</sequence>
<keyword evidence="3" id="KW-1185">Reference proteome</keyword>
<dbReference type="InterPro" id="IPR002477">
    <property type="entry name" value="Peptidoglycan-bd-like"/>
</dbReference>
<dbReference type="RefSeq" id="WP_377697012.1">
    <property type="nucleotide sequence ID" value="NZ_JBHLWE010000002.1"/>
</dbReference>
<dbReference type="Pfam" id="PF01471">
    <property type="entry name" value="PG_binding_1"/>
    <property type="match status" value="1"/>
</dbReference>
<evidence type="ECO:0000313" key="2">
    <source>
        <dbReference type="EMBL" id="MFC0339342.1"/>
    </source>
</evidence>
<accession>A0ABV6HZH4</accession>